<dbReference type="GO" id="GO:0043256">
    <property type="term" value="C:laminin complex"/>
    <property type="evidence" value="ECO:0007669"/>
    <property type="project" value="UniProtKB-ARBA"/>
</dbReference>
<sequence length="3324" mass="359102">MTSMALPHLVPMLPMLLLLLLPALPSARAAGNEPSLLPPYFNVAERASASATATCGQDEEGRSREDTSCALSGTAALSAQGNLCEICSLDDPDSAHPASNAIDGTERWWQSPPLSRGPHYNHVNVTLNLGQLFHVGHITVKFANSPRPSVWLLERSADFGRTYSPWQYFAPSEQECQRRFGIAADERVSRDDDVICSTQHSGIVPLENGEVVVSLMGGRPGASDTSISPALRTFTTASHVRLRLLQTGTLPGHLLAKAQQDPTVTRRYFYSIKEISVGGRCMCHGHADSCRARNPTNPYQLQCECRHGTCGDSCERCCPGMQQRPWSPSGPDGANACEPCNCHGHSDECVYDAEVDALRASMNASGGYSGGGLCLNCQHHTYGINCERCEPGYYRPTGVSRESPDACRPCACSGKHLAGTCKDGSGHCHCAPGFRGDTCNRCVEGHGRYPACRLTAVETSVEMTPQRRLPNAPQRDQPSVEMTPQRRLPGMPPRAVEPSVQMTPQRRLPNAPHRGMEPSVGMTPQRRLPNKPHRVPECRGPGATSSHVDASSGRCRCHTGFEGARCERCAGGYFGFPLCQMCQCSTVGTVPEVCDSTGRCLCRPEFDGESCDQCGPLRHSFPQCLGCACDPFGAVAEDCSGQGQCRCRPNFVGLRCEACALGFYAFPSCMPCDCDVRGSFSGECDAVSGACSCRAGVSGRRCDACASGAYGFPACQVLYCDPAGSRSGSQSAQAGCQCRENVQGASCGVCKPLHWDLRESHPQGCRSCQCDREGALSGLAECTQETGQCPCKPHADSRTCGQCQDGFFALKASSYLGCQACGCDMGGSLGSGCDAGTGACRCKKGVSGRSCSSPRQGYYFPGLERLRVELEDGRTPAGDPPRFGFDGAEFANFSGRGYVKMSPLQEVVQVDVELGPSTLDLYVVALSYVSTLDVPVMGRVTVTPRGPQAGSAVQQEKAVVFAAGMGPGRSITEAIVLRPGSWTLSVHVSFPSSASSPSSHSTSSPLLLLDHSLLLPSAGALAESPVLRQAASDPCSVSPTAAQRAQLCLHYLYLPLEGFAGMRGIEGTYHGAGTHRSPSQGRKATHRHPVMADVSHKQQSLYLAVRAPVAGRYSLLLEYASEAESESVQEARVSVRDAGGVQQSLRASVQILPCNYSFLCRAVALDPSGGVASYDLPEQAELHLTGSGLNFLLHKVYLIPVHRFSAALLEPRVHCVSRHGTYSPTGHECLASEFLFPAGSVRLAPTHDSAEKPGVGASGTAAFGPRPQPRNPKTLAEGSSAELALLEGEENQVRMIVRVEKSGRHVFLLHYFQPGQPSVHTKVALEASTWSWHGSFNATFCPHAYGCRGVVAFESQLGVDLREGQEVSITLTNPSGEALWLAYVLAVPEHLFTPSMLREEPVDRSRDFVTVCGAHGFSMRGDSVPEFCRVAASSLSAAADDDGARPCGCDPAGSLPGPCRPLGGQCPCRPGVVGRSCDRCAAAHHGFPECRPCKCGGRLCDERTGECVCPPRTVRPDCTACQRLTFGFHPLAGCRPCECEDQGLAKAGCDRETGQCRCKPNVGGQRCEHCLPGFFGYPECRPCDCDAAGVSGAGCDAVTGQCLCKENVEGRRCDVCRLGTFDLGAENPKGCTACFCFGVTGECTSSEMHQDTIANMSGWRLLMGSGGGGEESVQVKHDETAQRAEATLSKRLVDAELELYWAAPHAYLGDQLSSYGGELSFRVRASGGQDGHRTPPGDHQQPDLILRGSHMSLIHRAERQPVVGETFHGSVRLLEGGFQHDASGRPASREELAMVLQDLQALLLRGRTGPGPSRLTLSHVVMETASANVSGPLARGVERCLCPASYRGGSCQECARGHYRDSRGSFLGRCLPCDCNGHSDECQDETGVCIHCDHNTRGDHCELCREGCLPRDVQGDEPSSQCFPCPCPMTIRSNHFAIGCVQKPEGLECLCREGYEGKNCERCAPGYFGNPMVIGSECKACQCNGNAADDGGGPGVPGSSCDPVTGRCHECRHHTAGPRCQDCEQGYYGDAVFANNCTACRCDKCGMKGCDGRSGKCICKLGVMGHSCSTCEPGYYGFDSCKGCEPCECAVAALGSQCDPRSGRCRCPPSVTGRRCELCQPGYWNYGPNGCQRCECTTGSCDPHSGRCSCKGGVSGEQCDQCSSPLEVPVLTADGTMQCDMCDGCVLTLLNDMDGAGKSLSDIKNILKGVSISTVTTVRLSKLNSSLLQAQKDLSRYKKSVTDQKKKVDVMETDTMDFQMDINVLQEQVDSGTRRVKALEASLERTHKRGGGVSRTVDSVVRFIQELISKSGAGPSGLPLPAEEFQRKMAEAESLVREMRNRNFDKMQDVADEEKRLAEDLMSRVRKEFSKPLKDLASRASTAHDNLEKYDRLLADLLESINAARNLTNYANTLNKVNQATLDRNQQKVKDVRQAAGEANKSLSDAENVLGQAYQMIQLLEASRVEYEKLSAEVDGAKNLLRDKVEKMAEGAAQEPLVRRAEEHAKRLQELADNLKRLLKDIDQNEYIQKAILASKAYEDIIKALKETEEAADQALQAALKAEQDVQRENLPKKAADSKKASETLKKEIEDKQGTLKDLDKKLQGVKDTVNTAKDKLKALTDALQRAKQDLAMVDRGNIDEVLRKAKEDAQAAGDLAVSTENEANSILEEAKKLAEKIKSGAVDSQGFQLAFTEATKKVKDLTDLVPELLKKLAELEGKNITADVAGNLSKIREIIEAARHSASLAKVAMKFNGTSGVNVRLGSPLEELRPYTSVALYLLDADPARGDDTTGDDSRFLFYLGKKTDGGRRKRQTGLGDYIGAFLEKKKVVFVYNLGIGDTFLRFPEPDAIINSKAFTYVRFERIYEHAQAEFRQDKRIFKTTSVASRKDYLLDLDPANTVLYVGGAPAGAQLPAALSLPNFVGNLELAAINENITSLYNFEKTYFMNTATDNPAKRYKDSPEVNPQTYYFDGTGYAEAPVDSSGSRYNFDFDIRTSMDDGILLFMEKDNKFMCLSIYNGQLHFVFDFGAGPVVPKYSSVIKIHQKDYYAVQLNVYQLVSKVSLNVGPKSERLFFDVFSPEIQSLWSVVGNIAYIGGVPKGRIPDSIKQHLPVQTSYKGCMKALKVMTSAISLKLIPTSGIIYGCYDNFVVSRGADFTGAGYLSFQPEGFDATDFECGLTFKTTSPSGLLMGSADRDLQISMVETGKVQLKLGTITIRSLTNGFNDGLPHYVKVTRQGNTVRMAVDNKYEPDTEMVRRRRASRQAPGQLYFLGGYAEASASRFNGCIANVYVRRPGEEHVEDLHNYVEKLDASLDGCVGSLLAAP</sequence>
<feature type="disulfide bond" evidence="13">
    <location>
        <begin position="1537"/>
        <end position="1549"/>
    </location>
</feature>
<evidence type="ECO:0000256" key="2">
    <source>
        <dbReference type="ARBA" id="ARBA00022525"/>
    </source>
</evidence>
<evidence type="ECO:0000313" key="22">
    <source>
        <dbReference type="Proteomes" id="UP001318040"/>
    </source>
</evidence>
<keyword evidence="3" id="KW-0272">Extracellular matrix</keyword>
<feature type="domain" description="Laminin EGF-like" evidence="19">
    <location>
        <begin position="627"/>
        <end position="671"/>
    </location>
</feature>
<evidence type="ECO:0000256" key="9">
    <source>
        <dbReference type="ARBA" id="ARBA00023157"/>
    </source>
</evidence>
<feature type="disulfide bond" evidence="13">
    <location>
        <begin position="1468"/>
        <end position="1477"/>
    </location>
</feature>
<feature type="disulfide bond" evidence="13">
    <location>
        <begin position="1447"/>
        <end position="1459"/>
    </location>
</feature>
<dbReference type="SMART" id="SM00282">
    <property type="entry name" value="LamG"/>
    <property type="match status" value="3"/>
</dbReference>
<feature type="region of interest" description="Disordered" evidence="15">
    <location>
        <begin position="463"/>
        <end position="545"/>
    </location>
</feature>
<dbReference type="InterPro" id="IPR050440">
    <property type="entry name" value="Laminin/Netrin_ECM"/>
</dbReference>
<keyword evidence="6" id="KW-0084">Basement membrane</keyword>
<dbReference type="PROSITE" id="PS01248">
    <property type="entry name" value="EGF_LAM_1"/>
    <property type="match status" value="5"/>
</dbReference>
<dbReference type="InterPro" id="IPR000034">
    <property type="entry name" value="Laminin_IV"/>
</dbReference>
<dbReference type="GO" id="GO:0009887">
    <property type="term" value="P:animal organ morphogenesis"/>
    <property type="evidence" value="ECO:0007669"/>
    <property type="project" value="TreeGrafter"/>
</dbReference>
<dbReference type="FunFam" id="2.10.25.10:FF:000033">
    <property type="entry name" value="Laminin subunit alpha 2"/>
    <property type="match status" value="1"/>
</dbReference>
<dbReference type="PROSITE" id="PS50026">
    <property type="entry name" value="EGF_3"/>
    <property type="match status" value="1"/>
</dbReference>
<evidence type="ECO:0000256" key="11">
    <source>
        <dbReference type="ARBA" id="ARBA00023292"/>
    </source>
</evidence>
<comment type="caution">
    <text evidence="12">Lacks conserved residue(s) required for the propagation of feature annotation.</text>
</comment>
<dbReference type="FunFam" id="2.10.25.10:FF:000188">
    <property type="entry name" value="Laminin subunit gamma 2"/>
    <property type="match status" value="1"/>
</dbReference>
<dbReference type="Pfam" id="PF24973">
    <property type="entry name" value="EGF_LMN_ATRN"/>
    <property type="match status" value="1"/>
</dbReference>
<dbReference type="GO" id="GO:0030155">
    <property type="term" value="P:regulation of cell adhesion"/>
    <property type="evidence" value="ECO:0007669"/>
    <property type="project" value="InterPro"/>
</dbReference>
<dbReference type="CDD" id="cd00110">
    <property type="entry name" value="LamG"/>
    <property type="match status" value="3"/>
</dbReference>
<feature type="domain" description="Laminin EGF-like" evidence="19">
    <location>
        <begin position="340"/>
        <end position="409"/>
    </location>
</feature>
<keyword evidence="4 16" id="KW-0732">Signal</keyword>
<dbReference type="Pfam" id="PF00053">
    <property type="entry name" value="EGF_laminin"/>
    <property type="match status" value="18"/>
</dbReference>
<feature type="disulfide bond" evidence="12">
    <location>
        <begin position="538"/>
        <end position="555"/>
    </location>
</feature>
<dbReference type="GO" id="GO:0030334">
    <property type="term" value="P:regulation of cell migration"/>
    <property type="evidence" value="ECO:0007669"/>
    <property type="project" value="InterPro"/>
</dbReference>
<dbReference type="InterPro" id="IPR002049">
    <property type="entry name" value="LE_dom"/>
</dbReference>
<dbReference type="GO" id="GO:0045995">
    <property type="term" value="P:regulation of embryonic development"/>
    <property type="evidence" value="ECO:0007669"/>
    <property type="project" value="InterPro"/>
</dbReference>
<evidence type="ECO:0000259" key="19">
    <source>
        <dbReference type="PROSITE" id="PS50027"/>
    </source>
</evidence>
<evidence type="ECO:0000256" key="5">
    <source>
        <dbReference type="ARBA" id="ARBA00022737"/>
    </source>
</evidence>
<dbReference type="InterPro" id="IPR013320">
    <property type="entry name" value="ConA-like_dom_sf"/>
</dbReference>
<evidence type="ECO:0000256" key="8">
    <source>
        <dbReference type="ARBA" id="ARBA00023054"/>
    </source>
</evidence>
<keyword evidence="12" id="KW-0245">EGF-like domain</keyword>
<feature type="disulfide bond" evidence="13">
    <location>
        <begin position="674"/>
        <end position="691"/>
    </location>
</feature>
<evidence type="ECO:0000259" key="21">
    <source>
        <dbReference type="PROSITE" id="PS51117"/>
    </source>
</evidence>
<dbReference type="PANTHER" id="PTHR10574">
    <property type="entry name" value="NETRIN/LAMININ-RELATED"/>
    <property type="match status" value="1"/>
</dbReference>
<feature type="domain" description="Laminin IV type A" evidence="20">
    <location>
        <begin position="1654"/>
        <end position="1839"/>
    </location>
</feature>
<evidence type="ECO:0000256" key="7">
    <source>
        <dbReference type="ARBA" id="ARBA00022889"/>
    </source>
</evidence>
<dbReference type="InterPro" id="IPR000742">
    <property type="entry name" value="EGF"/>
</dbReference>
<keyword evidence="9 12" id="KW-1015">Disulfide bond</keyword>
<keyword evidence="22" id="KW-1185">Reference proteome</keyword>
<dbReference type="FunFam" id="2.10.25.10:FF:000209">
    <property type="entry name" value="Laminin subunit alpha 5"/>
    <property type="match status" value="3"/>
</dbReference>
<dbReference type="KEGG" id="pmrn:116941690"/>
<feature type="disulfide bond" evidence="13">
    <location>
        <begin position="1583"/>
        <end position="1595"/>
    </location>
</feature>
<evidence type="ECO:0000256" key="13">
    <source>
        <dbReference type="PROSITE-ProRule" id="PRU00460"/>
    </source>
</evidence>
<feature type="signal peptide" evidence="16">
    <location>
        <begin position="1"/>
        <end position="29"/>
    </location>
</feature>
<feature type="coiled-coil region" evidence="14">
    <location>
        <begin position="2657"/>
        <end position="2719"/>
    </location>
</feature>
<evidence type="ECO:0000313" key="23">
    <source>
        <dbReference type="RefSeq" id="XP_032808905.1"/>
    </source>
</evidence>
<dbReference type="Pfam" id="PF00052">
    <property type="entry name" value="Laminin_B"/>
    <property type="match status" value="1"/>
</dbReference>
<feature type="chain" id="PRO_5042574718" evidence="16">
    <location>
        <begin position="30"/>
        <end position="3324"/>
    </location>
</feature>
<feature type="disulfide bond" evidence="13">
    <location>
        <begin position="2107"/>
        <end position="2116"/>
    </location>
</feature>
<comment type="subcellular location">
    <subcellularLocation>
        <location evidence="1">Secreted</location>
        <location evidence="1">Extracellular space</location>
        <location evidence="1">Extracellular matrix</location>
        <location evidence="1">Basement membrane</location>
    </subcellularLocation>
</comment>
<feature type="disulfide bond" evidence="13">
    <location>
        <begin position="1539"/>
        <end position="1556"/>
    </location>
</feature>
<feature type="disulfide bond" evidence="13">
    <location>
        <begin position="791"/>
        <end position="800"/>
    </location>
</feature>
<dbReference type="SMART" id="SM00181">
    <property type="entry name" value="EGF"/>
    <property type="match status" value="11"/>
</dbReference>
<evidence type="ECO:0000256" key="14">
    <source>
        <dbReference type="SAM" id="Coils"/>
    </source>
</evidence>
<dbReference type="FunFam" id="2.10.25.10:FF:000069">
    <property type="entry name" value="Laminin subunit alpha 1"/>
    <property type="match status" value="1"/>
</dbReference>
<feature type="disulfide bond" evidence="13">
    <location>
        <begin position="1558"/>
        <end position="1567"/>
    </location>
</feature>
<dbReference type="CDD" id="cd00055">
    <property type="entry name" value="EGF_Lam"/>
    <property type="match status" value="20"/>
</dbReference>
<dbReference type="FunFam" id="2.10.25.10:FF:000011">
    <property type="entry name" value="Cadherin EGF LAG seven-pass G-type receptor"/>
    <property type="match status" value="1"/>
</dbReference>
<dbReference type="PROSITE" id="PS50025">
    <property type="entry name" value="LAM_G_DOMAIN"/>
    <property type="match status" value="2"/>
</dbReference>
<feature type="disulfide bond" evidence="13">
    <location>
        <begin position="377"/>
        <end position="386"/>
    </location>
</feature>
<dbReference type="PANTHER" id="PTHR10574:SF406">
    <property type="entry name" value="LAMININ SUBUNIT ALPHA 5"/>
    <property type="match status" value="1"/>
</dbReference>
<feature type="domain" description="Laminin EGF-like" evidence="19">
    <location>
        <begin position="768"/>
        <end position="820"/>
    </location>
</feature>
<dbReference type="RefSeq" id="XP_032808905.1">
    <property type="nucleotide sequence ID" value="XM_032953014.1"/>
</dbReference>
<dbReference type="GO" id="GO:0034446">
    <property type="term" value="P:substrate adhesion-dependent cell spreading"/>
    <property type="evidence" value="ECO:0007669"/>
    <property type="project" value="UniProtKB-ARBA"/>
</dbReference>
<evidence type="ECO:0000256" key="4">
    <source>
        <dbReference type="ARBA" id="ARBA00022729"/>
    </source>
</evidence>
<dbReference type="Proteomes" id="UP001318040">
    <property type="component" value="Chromosome 12"/>
</dbReference>
<dbReference type="InterPro" id="IPR056863">
    <property type="entry name" value="LMN_ATRN_NET-like_EGF"/>
</dbReference>
<dbReference type="Pfam" id="PF06008">
    <property type="entry name" value="Laminin_I"/>
    <property type="match status" value="1"/>
</dbReference>
<dbReference type="SMART" id="SM00180">
    <property type="entry name" value="EGF_Lam"/>
    <property type="match status" value="20"/>
</dbReference>
<feature type="domain" description="Laminin EGF-like" evidence="19">
    <location>
        <begin position="1537"/>
        <end position="1582"/>
    </location>
</feature>
<gene>
    <name evidence="23" type="primary">LOC116941690</name>
</gene>
<feature type="disulfide bond" evidence="13">
    <location>
        <begin position="672"/>
        <end position="684"/>
    </location>
</feature>
<dbReference type="SMART" id="SM00136">
    <property type="entry name" value="LamNT"/>
    <property type="match status" value="1"/>
</dbReference>
<feature type="coiled-coil region" evidence="14">
    <location>
        <begin position="2460"/>
        <end position="2630"/>
    </location>
</feature>
<feature type="domain" description="Laminin EGF-like" evidence="19">
    <location>
        <begin position="672"/>
        <end position="717"/>
    </location>
</feature>
<dbReference type="FunFam" id="2.10.25.10:FF:000051">
    <property type="entry name" value="Laminin subunit alpha 4"/>
    <property type="match status" value="1"/>
</dbReference>
<feature type="disulfide bond" evidence="13">
    <location>
        <begin position="1604"/>
        <end position="1613"/>
    </location>
</feature>
<dbReference type="FunFam" id="2.10.25.10:FF:000084">
    <property type="entry name" value="Laminin subunit alpha 3"/>
    <property type="match status" value="1"/>
</dbReference>
<dbReference type="GO" id="GO:0005576">
    <property type="term" value="C:extracellular region"/>
    <property type="evidence" value="ECO:0007669"/>
    <property type="project" value="UniProtKB-ARBA"/>
</dbReference>
<feature type="domain" description="EGF-like" evidence="18">
    <location>
        <begin position="530"/>
        <end position="567"/>
    </location>
</feature>
<feature type="disulfide bond" evidence="13">
    <location>
        <begin position="1585"/>
        <end position="1602"/>
    </location>
</feature>
<dbReference type="PROSITE" id="PS50027">
    <property type="entry name" value="EGF_LAM_2"/>
    <property type="match status" value="10"/>
</dbReference>
<evidence type="ECO:0000256" key="10">
    <source>
        <dbReference type="ARBA" id="ARBA00023180"/>
    </source>
</evidence>
<dbReference type="Pfam" id="PF02210">
    <property type="entry name" value="Laminin_G_2"/>
    <property type="match status" value="2"/>
</dbReference>
<feature type="disulfide bond" evidence="13">
    <location>
        <begin position="2011"/>
        <end position="2020"/>
    </location>
</feature>
<evidence type="ECO:0000256" key="12">
    <source>
        <dbReference type="PROSITE-ProRule" id="PRU00076"/>
    </source>
</evidence>
<dbReference type="InterPro" id="IPR001791">
    <property type="entry name" value="Laminin_G"/>
</dbReference>
<organism evidence="22 23">
    <name type="scientific">Petromyzon marinus</name>
    <name type="common">Sea lamprey</name>
    <dbReference type="NCBI Taxonomy" id="7757"/>
    <lineage>
        <taxon>Eukaryota</taxon>
        <taxon>Metazoa</taxon>
        <taxon>Chordata</taxon>
        <taxon>Craniata</taxon>
        <taxon>Vertebrata</taxon>
        <taxon>Cyclostomata</taxon>
        <taxon>Hyperoartia</taxon>
        <taxon>Petromyzontiformes</taxon>
        <taxon>Petromyzontidae</taxon>
        <taxon>Petromyzon</taxon>
    </lineage>
</organism>
<dbReference type="InterPro" id="IPR009254">
    <property type="entry name" value="Laminin_aI"/>
</dbReference>
<evidence type="ECO:0000256" key="1">
    <source>
        <dbReference type="ARBA" id="ARBA00004302"/>
    </source>
</evidence>
<dbReference type="PROSITE" id="PS00022">
    <property type="entry name" value="EGF_1"/>
    <property type="match status" value="2"/>
</dbReference>
<feature type="disulfide bond" evidence="13">
    <location>
        <begin position="693"/>
        <end position="702"/>
    </location>
</feature>
<keyword evidence="10" id="KW-0325">Glycoprotein</keyword>
<evidence type="ECO:0000259" key="18">
    <source>
        <dbReference type="PROSITE" id="PS50026"/>
    </source>
</evidence>
<evidence type="ECO:0000256" key="3">
    <source>
        <dbReference type="ARBA" id="ARBA00022530"/>
    </source>
</evidence>
<dbReference type="Gene3D" id="2.60.120.260">
    <property type="entry name" value="Galactose-binding domain-like"/>
    <property type="match status" value="1"/>
</dbReference>
<name>A0AAJ7T1Y5_PETMA</name>
<evidence type="ECO:0000256" key="15">
    <source>
        <dbReference type="SAM" id="MobiDB-lite"/>
    </source>
</evidence>
<dbReference type="PROSITE" id="PS51117">
    <property type="entry name" value="LAMININ_NTER"/>
    <property type="match status" value="1"/>
</dbReference>
<proteinExistence type="predicted"/>
<keyword evidence="2" id="KW-0964">Secreted</keyword>
<evidence type="ECO:0000256" key="6">
    <source>
        <dbReference type="ARBA" id="ARBA00022869"/>
    </source>
</evidence>
<evidence type="ECO:0000259" key="20">
    <source>
        <dbReference type="PROSITE" id="PS51115"/>
    </source>
</evidence>
<dbReference type="Gene3D" id="2.170.300.10">
    <property type="entry name" value="Tie2 ligand-binding domain superfamily"/>
    <property type="match status" value="1"/>
</dbReference>
<feature type="domain" description="Laminin G" evidence="17">
    <location>
        <begin position="3151"/>
        <end position="3316"/>
    </location>
</feature>
<feature type="disulfide bond" evidence="13">
    <location>
        <begin position="2059"/>
        <end position="2068"/>
    </location>
</feature>
<keyword evidence="7" id="KW-0130">Cell adhesion</keyword>
<feature type="disulfide bond" evidence="13">
    <location>
        <begin position="647"/>
        <end position="656"/>
    </location>
</feature>
<feature type="disulfide bond" evidence="13">
    <location>
        <begin position="627"/>
        <end position="639"/>
    </location>
</feature>
<dbReference type="SUPFAM" id="SSF49899">
    <property type="entry name" value="Concanavalin A-like lectins/glucanases"/>
    <property type="match status" value="3"/>
</dbReference>
<feature type="region of interest" description="Disordered" evidence="15">
    <location>
        <begin position="1247"/>
        <end position="1276"/>
    </location>
</feature>
<feature type="domain" description="Laminin EGF-like" evidence="19">
    <location>
        <begin position="2087"/>
        <end position="2133"/>
    </location>
</feature>
<feature type="domain" description="Laminin EGF-like" evidence="19">
    <location>
        <begin position="1981"/>
        <end position="2039"/>
    </location>
</feature>
<feature type="domain" description="Laminin EGF-like" evidence="19">
    <location>
        <begin position="1447"/>
        <end position="1492"/>
    </location>
</feature>
<evidence type="ECO:0000256" key="16">
    <source>
        <dbReference type="SAM" id="SignalP"/>
    </source>
</evidence>
<dbReference type="InterPro" id="IPR008211">
    <property type="entry name" value="Laminin_N"/>
</dbReference>
<accession>A0AAJ7T1Y5</accession>
<feature type="domain" description="Laminin EGF-like" evidence="19">
    <location>
        <begin position="2040"/>
        <end position="2086"/>
    </location>
</feature>
<feature type="disulfide bond" evidence="13">
    <location>
        <begin position="2023"/>
        <end position="2037"/>
    </location>
</feature>
<keyword evidence="5" id="KW-0677">Repeat</keyword>
<feature type="domain" description="Laminin N-terminal" evidence="21">
    <location>
        <begin position="32"/>
        <end position="280"/>
    </location>
</feature>
<dbReference type="SMART" id="SM00281">
    <property type="entry name" value="LamB"/>
    <property type="match status" value="1"/>
</dbReference>
<feature type="disulfide bond" evidence="12">
    <location>
        <begin position="557"/>
        <end position="566"/>
    </location>
</feature>
<feature type="domain" description="Laminin G" evidence="17">
    <location>
        <begin position="2965"/>
        <end position="3144"/>
    </location>
</feature>
<feature type="domain" description="Laminin EGF-like" evidence="19">
    <location>
        <begin position="1583"/>
        <end position="1633"/>
    </location>
</feature>
<dbReference type="InterPro" id="IPR010307">
    <property type="entry name" value="Laminin_dom_II"/>
</dbReference>
<keyword evidence="8 14" id="KW-0175">Coiled coil</keyword>
<feature type="region of interest" description="Disordered" evidence="15">
    <location>
        <begin position="1724"/>
        <end position="1743"/>
    </location>
</feature>
<dbReference type="GO" id="GO:0048731">
    <property type="term" value="P:system development"/>
    <property type="evidence" value="ECO:0007669"/>
    <property type="project" value="UniProtKB-ARBA"/>
</dbReference>
<dbReference type="Pfam" id="PF06009">
    <property type="entry name" value="Laminin_II"/>
    <property type="match status" value="1"/>
</dbReference>
<dbReference type="PROSITE" id="PS51115">
    <property type="entry name" value="LAMININ_IVA"/>
    <property type="match status" value="1"/>
</dbReference>
<dbReference type="Gene3D" id="2.10.25.10">
    <property type="entry name" value="Laminin"/>
    <property type="match status" value="15"/>
</dbReference>
<dbReference type="GO" id="GO:0005102">
    <property type="term" value="F:signaling receptor binding"/>
    <property type="evidence" value="ECO:0007669"/>
    <property type="project" value="InterPro"/>
</dbReference>
<dbReference type="Gene3D" id="2.60.120.200">
    <property type="match status" value="3"/>
</dbReference>
<reference evidence="23" key="1">
    <citation type="submission" date="2025-08" db="UniProtKB">
        <authorList>
            <consortium name="RefSeq"/>
        </authorList>
    </citation>
    <scope>IDENTIFICATION</scope>
    <source>
        <tissue evidence="23">Sperm</tissue>
    </source>
</reference>
<protein>
    <submittedName>
        <fullName evidence="23">Laminin subunit alpha-5-like isoform X1</fullName>
    </submittedName>
</protein>
<keyword evidence="11 13" id="KW-0424">Laminin EGF-like domain</keyword>
<dbReference type="SUPFAM" id="SSF57196">
    <property type="entry name" value="EGF/Laminin"/>
    <property type="match status" value="15"/>
</dbReference>
<dbReference type="GO" id="GO:0009888">
    <property type="term" value="P:tissue development"/>
    <property type="evidence" value="ECO:0007669"/>
    <property type="project" value="TreeGrafter"/>
</dbReference>
<feature type="coiled-coil region" evidence="14">
    <location>
        <begin position="2220"/>
        <end position="2282"/>
    </location>
</feature>
<dbReference type="PRINTS" id="PR00011">
    <property type="entry name" value="EGFLAMININ"/>
</dbReference>
<dbReference type="Pfam" id="PF00055">
    <property type="entry name" value="Laminin_N"/>
    <property type="match status" value="1"/>
</dbReference>
<feature type="disulfide bond" evidence="13">
    <location>
        <begin position="1449"/>
        <end position="1466"/>
    </location>
</feature>
<evidence type="ECO:0000259" key="17">
    <source>
        <dbReference type="PROSITE" id="PS50025"/>
    </source>
</evidence>
<dbReference type="FunFam" id="2.10.25.10:FF:000074">
    <property type="entry name" value="Laminin subunit alpha"/>
    <property type="match status" value="1"/>
</dbReference>
<dbReference type="FunFam" id="2.10.25.10:FF:000090">
    <property type="entry name" value="laminin subunit alpha"/>
    <property type="match status" value="1"/>
</dbReference>